<dbReference type="AlphaFoldDB" id="A0A9J6P802"/>
<dbReference type="RefSeq" id="WP_250861300.1">
    <property type="nucleotide sequence ID" value="NZ_JAGSOJ010000005.1"/>
</dbReference>
<gene>
    <name evidence="3" type="ORF">KDK92_20630</name>
</gene>
<reference evidence="3" key="2">
    <citation type="submission" date="2021-04" db="EMBL/GenBank/DDBJ databases">
        <authorList>
            <person name="Dong X."/>
        </authorList>
    </citation>
    <scope>NUCLEOTIDE SEQUENCE</scope>
    <source>
        <strain evidence="3">ZWT</strain>
    </source>
</reference>
<dbReference type="GO" id="GO:0016491">
    <property type="term" value="F:oxidoreductase activity"/>
    <property type="evidence" value="ECO:0007669"/>
    <property type="project" value="UniProtKB-KW"/>
</dbReference>
<keyword evidence="1" id="KW-0560">Oxidoreductase</keyword>
<dbReference type="SUPFAM" id="SSF51430">
    <property type="entry name" value="NAD(P)-linked oxidoreductase"/>
    <property type="match status" value="1"/>
</dbReference>
<feature type="domain" description="NADP-dependent oxidoreductase" evidence="2">
    <location>
        <begin position="1"/>
        <end position="178"/>
    </location>
</feature>
<dbReference type="EMBL" id="JAGSOJ010000005">
    <property type="protein sequence ID" value="MCM1992134.1"/>
    <property type="molecule type" value="Genomic_DNA"/>
</dbReference>
<evidence type="ECO:0000313" key="3">
    <source>
        <dbReference type="EMBL" id="MCM1992134.1"/>
    </source>
</evidence>
<proteinExistence type="predicted"/>
<dbReference type="InterPro" id="IPR050523">
    <property type="entry name" value="AKR_Detox_Biosynth"/>
</dbReference>
<evidence type="ECO:0000259" key="2">
    <source>
        <dbReference type="Pfam" id="PF00248"/>
    </source>
</evidence>
<accession>A0A9J6P802</accession>
<comment type="caution">
    <text evidence="3">The sequence shown here is derived from an EMBL/GenBank/DDBJ whole genome shotgun (WGS) entry which is preliminary data.</text>
</comment>
<organism evidence="3 4">
    <name type="scientific">Oceanirhabdus seepicola</name>
    <dbReference type="NCBI Taxonomy" id="2828781"/>
    <lineage>
        <taxon>Bacteria</taxon>
        <taxon>Bacillati</taxon>
        <taxon>Bacillota</taxon>
        <taxon>Clostridia</taxon>
        <taxon>Eubacteriales</taxon>
        <taxon>Clostridiaceae</taxon>
        <taxon>Oceanirhabdus</taxon>
    </lineage>
</organism>
<dbReference type="InterPro" id="IPR023210">
    <property type="entry name" value="NADP_OxRdtase_dom"/>
</dbReference>
<evidence type="ECO:0000313" key="4">
    <source>
        <dbReference type="Proteomes" id="UP001056429"/>
    </source>
</evidence>
<dbReference type="Gene3D" id="3.20.20.100">
    <property type="entry name" value="NADP-dependent oxidoreductase domain"/>
    <property type="match status" value="1"/>
</dbReference>
<dbReference type="Pfam" id="PF00248">
    <property type="entry name" value="Aldo_ket_red"/>
    <property type="match status" value="1"/>
</dbReference>
<dbReference type="PANTHER" id="PTHR43364">
    <property type="entry name" value="NADH-SPECIFIC METHYLGLYOXAL REDUCTASE-RELATED"/>
    <property type="match status" value="1"/>
</dbReference>
<sequence>MENLKRKGYVRAYGIGHVSNEEIGEYLKKGNVFSILMEMNIINSQNYNFLRRVKESSNSRLYSMIREVKIIPFSITARGLLTGAIDKNTMFQDYDIRSIDSLFNKERMNRISKLIEYMKKLAMEQGCSIAQLVISWVINKEGVWKALTGPTKIEHLKENIKALDINLDKRVMKKIDEFMESENDERDRRTKKWIERVLKGQPSNDVTEEIKNLIFIIDFYIDNGKFNSDLGMQLFSELIYIKNNRFDINNDLLKLRLIKEQIRMNLED</sequence>
<protein>
    <submittedName>
        <fullName evidence="3">Aldo/keto reductase</fullName>
    </submittedName>
</protein>
<name>A0A9J6P802_9CLOT</name>
<keyword evidence="4" id="KW-1185">Reference proteome</keyword>
<reference evidence="3" key="1">
    <citation type="journal article" date="2021" name="mSystems">
        <title>Bacteria and Archaea Synergistically Convert Glycine Betaine to Biogenic Methane in the Formosa Cold Seep of the South China Sea.</title>
        <authorList>
            <person name="Li L."/>
            <person name="Zhang W."/>
            <person name="Zhang S."/>
            <person name="Song L."/>
            <person name="Sun Q."/>
            <person name="Zhang H."/>
            <person name="Xiang H."/>
            <person name="Dong X."/>
        </authorList>
    </citation>
    <scope>NUCLEOTIDE SEQUENCE</scope>
    <source>
        <strain evidence="3">ZWT</strain>
    </source>
</reference>
<evidence type="ECO:0000256" key="1">
    <source>
        <dbReference type="ARBA" id="ARBA00023002"/>
    </source>
</evidence>
<dbReference type="PANTHER" id="PTHR43364:SF4">
    <property type="entry name" value="NAD(P)-LINKED OXIDOREDUCTASE SUPERFAMILY PROTEIN"/>
    <property type="match status" value="1"/>
</dbReference>
<dbReference type="InterPro" id="IPR036812">
    <property type="entry name" value="NAD(P)_OxRdtase_dom_sf"/>
</dbReference>
<dbReference type="GO" id="GO:0005829">
    <property type="term" value="C:cytosol"/>
    <property type="evidence" value="ECO:0007669"/>
    <property type="project" value="TreeGrafter"/>
</dbReference>
<dbReference type="Proteomes" id="UP001056429">
    <property type="component" value="Unassembled WGS sequence"/>
</dbReference>